<dbReference type="EMBL" id="JAPTZU010000014">
    <property type="protein sequence ID" value="MCZ2689441.1"/>
    <property type="molecule type" value="Genomic_DNA"/>
</dbReference>
<comment type="caution">
    <text evidence="1">The sequence shown here is derived from an EMBL/GenBank/DDBJ whole genome shotgun (WGS) entry which is preliminary data.</text>
</comment>
<proteinExistence type="predicted"/>
<protein>
    <submittedName>
        <fullName evidence="1">Uncharacterized protein</fullName>
    </submittedName>
</protein>
<dbReference type="RefSeq" id="WP_227201720.1">
    <property type="nucleotide sequence ID" value="NZ_JAPTZU010000014.1"/>
</dbReference>
<dbReference type="AlphaFoldDB" id="A0A9Q4JK05"/>
<accession>A0A9Q4JK05</accession>
<sequence length="215" mass="23694">MMRNPIRGVTLVLLIAVFCLMGCATAKLTKSQQSHTLTEQTKSGTTTGVTGEQSDVTAQRTGELLQGQTITALTREGIPESEAKVDVPIQNLLNLPDGAGYTTKDGQASVSVQRHGDNITVKGKCDSIARQCLFYEREVFRQRNEVDSLKRVISRMEQTSSRSDETYKAESDAAESIKEKPPATWYKWLLAGFVGGLLLTSPLKKLKNRILTFLK</sequence>
<organism evidence="1 2">
    <name type="scientific">Bacteroides fragilis</name>
    <dbReference type="NCBI Taxonomy" id="817"/>
    <lineage>
        <taxon>Bacteria</taxon>
        <taxon>Pseudomonadati</taxon>
        <taxon>Bacteroidota</taxon>
        <taxon>Bacteroidia</taxon>
        <taxon>Bacteroidales</taxon>
        <taxon>Bacteroidaceae</taxon>
        <taxon>Bacteroides</taxon>
    </lineage>
</organism>
<evidence type="ECO:0000313" key="1">
    <source>
        <dbReference type="EMBL" id="MCZ2689441.1"/>
    </source>
</evidence>
<reference evidence="1" key="1">
    <citation type="submission" date="2022-12" db="EMBL/GenBank/DDBJ databases">
        <title>Development of a Multilocus Sequence Typing Scheme for Bacteroides fragilis Based on Whole Genome Sequencing Data and Clinical Application.</title>
        <authorList>
            <person name="Nielsen F.D."/>
            <person name="Justesen U.S."/>
        </authorList>
    </citation>
    <scope>NUCLEOTIDE SEQUENCE</scope>
    <source>
        <strain evidence="1">BF_AM_ODE_DK_2015_4</strain>
    </source>
</reference>
<gene>
    <name evidence="1" type="ORF">O1433_18245</name>
</gene>
<name>A0A9Q4JK05_BACFG</name>
<dbReference type="Proteomes" id="UP001079672">
    <property type="component" value="Unassembled WGS sequence"/>
</dbReference>
<evidence type="ECO:0000313" key="2">
    <source>
        <dbReference type="Proteomes" id="UP001079672"/>
    </source>
</evidence>